<evidence type="ECO:0008006" key="6">
    <source>
        <dbReference type="Google" id="ProtNLM"/>
    </source>
</evidence>
<dbReference type="PANTHER" id="PTHR43751">
    <property type="entry name" value="SULFATASE"/>
    <property type="match status" value="1"/>
</dbReference>
<dbReference type="Gene3D" id="3.40.720.10">
    <property type="entry name" value="Alkaline Phosphatase, subunit A"/>
    <property type="match status" value="1"/>
</dbReference>
<dbReference type="Pfam" id="PF00884">
    <property type="entry name" value="Sulfatase"/>
    <property type="match status" value="1"/>
</dbReference>
<evidence type="ECO:0000313" key="4">
    <source>
        <dbReference type="EMBL" id="EGV31195.1"/>
    </source>
</evidence>
<reference evidence="4 5" key="1">
    <citation type="submission" date="2011-07" db="EMBL/GenBank/DDBJ databases">
        <title>The Genome Sequence of Prevotella oulorum F0390.</title>
        <authorList>
            <consortium name="The Broad Institute Genome Sequencing Platform"/>
            <consortium name="The Broad Institute Genome Sequencing Center for Infectious Disease"/>
            <person name="Earl A."/>
            <person name="Ward D."/>
            <person name="Feldgarden M."/>
            <person name="Gevers D."/>
            <person name="Izard J."/>
            <person name="Ganesan A."/>
            <person name="Baranova O.V."/>
            <person name="Blanton J.M."/>
            <person name="Tanner A.C."/>
            <person name="Dewhirst F.E."/>
            <person name="Young S.K."/>
            <person name="Zeng Q."/>
            <person name="Gargeya S."/>
            <person name="Fitzgerald M."/>
            <person name="Haas B."/>
            <person name="Abouelleil A."/>
            <person name="Alvarado L."/>
            <person name="Arachchi H.M."/>
            <person name="Berlin A."/>
            <person name="Brown A."/>
            <person name="Chapman S.B."/>
            <person name="Chen Z."/>
            <person name="Dunbar C."/>
            <person name="Freedman E."/>
            <person name="Gearin G."/>
            <person name="Gellesch M."/>
            <person name="Goldberg J."/>
            <person name="Griggs A."/>
            <person name="Gujja S."/>
            <person name="Heiman D."/>
            <person name="Howarth C."/>
            <person name="Larson L."/>
            <person name="Lui A."/>
            <person name="MacDonald P.J.P."/>
            <person name="Mehta T."/>
            <person name="Montmayeur A."/>
            <person name="Murphy C."/>
            <person name="Neiman D."/>
            <person name="Pearson M."/>
            <person name="Priest M."/>
            <person name="Roberts A."/>
            <person name="Saif S."/>
            <person name="Shea T."/>
            <person name="Shenoy N."/>
            <person name="Sisk P."/>
            <person name="Stolte C."/>
            <person name="Sykes S."/>
            <person name="Wortman J."/>
            <person name="Nusbaum C."/>
            <person name="Birren B."/>
        </authorList>
    </citation>
    <scope>NUCLEOTIDE SEQUENCE [LARGE SCALE GENOMIC DNA]</scope>
    <source>
        <strain evidence="4 5">F0390</strain>
    </source>
</reference>
<proteinExistence type="predicted"/>
<organism evidence="4 5">
    <name type="scientific">Segatella oulorum F0390</name>
    <dbReference type="NCBI Taxonomy" id="702438"/>
    <lineage>
        <taxon>Bacteria</taxon>
        <taxon>Pseudomonadati</taxon>
        <taxon>Bacteroidota</taxon>
        <taxon>Bacteroidia</taxon>
        <taxon>Bacteroidales</taxon>
        <taxon>Prevotellaceae</taxon>
        <taxon>Segatella</taxon>
    </lineage>
</organism>
<evidence type="ECO:0000259" key="3">
    <source>
        <dbReference type="Pfam" id="PF11893"/>
    </source>
</evidence>
<dbReference type="Proteomes" id="UP000005141">
    <property type="component" value="Unassembled WGS sequence"/>
</dbReference>
<name>G1WC12_9BACT</name>
<feature type="transmembrane region" description="Helical" evidence="1">
    <location>
        <begin position="137"/>
        <end position="154"/>
    </location>
</feature>
<keyword evidence="1" id="KW-0472">Membrane</keyword>
<dbReference type="InterPro" id="IPR052701">
    <property type="entry name" value="GAG_Ulvan_Degrading_Sulfatases"/>
</dbReference>
<dbReference type="RefSeq" id="WP_004380403.1">
    <property type="nucleotide sequence ID" value="NZ_JH114216.1"/>
</dbReference>
<feature type="domain" description="Sulfatase N-terminal" evidence="2">
    <location>
        <begin position="250"/>
        <end position="527"/>
    </location>
</feature>
<dbReference type="eggNOG" id="COG3083">
    <property type="taxonomic scope" value="Bacteria"/>
</dbReference>
<evidence type="ECO:0000313" key="5">
    <source>
        <dbReference type="Proteomes" id="UP000005141"/>
    </source>
</evidence>
<keyword evidence="1" id="KW-1133">Transmembrane helix</keyword>
<dbReference type="SUPFAM" id="SSF53649">
    <property type="entry name" value="Alkaline phosphatase-like"/>
    <property type="match status" value="1"/>
</dbReference>
<dbReference type="Pfam" id="PF11893">
    <property type="entry name" value="DUF3413"/>
    <property type="match status" value="1"/>
</dbReference>
<dbReference type="InterPro" id="IPR000917">
    <property type="entry name" value="Sulfatase_N"/>
</dbReference>
<protein>
    <recommendedName>
        <fullName evidence="6">Sulfatase N-terminal domain-containing protein</fullName>
    </recommendedName>
</protein>
<comment type="caution">
    <text evidence="4">The sequence shown here is derived from an EMBL/GenBank/DDBJ whole genome shotgun (WGS) entry which is preliminary data.</text>
</comment>
<dbReference type="PANTHER" id="PTHR43751:SF3">
    <property type="entry name" value="SULFATASE N-TERMINAL DOMAIN-CONTAINING PROTEIN"/>
    <property type="match status" value="1"/>
</dbReference>
<dbReference type="CDD" id="cd16148">
    <property type="entry name" value="sulfatase_like"/>
    <property type="match status" value="1"/>
</dbReference>
<feature type="domain" description="Inner membrane protein YejM N-terminal" evidence="3">
    <location>
        <begin position="13"/>
        <end position="243"/>
    </location>
</feature>
<dbReference type="InterPro" id="IPR017850">
    <property type="entry name" value="Alkaline_phosphatase_core_sf"/>
</dbReference>
<dbReference type="OrthoDB" id="9786870at2"/>
<dbReference type="AlphaFoldDB" id="G1WC12"/>
<feature type="transmembrane region" description="Helical" evidence="1">
    <location>
        <begin position="46"/>
        <end position="72"/>
    </location>
</feature>
<sequence length="611" mass="69942">MVQIDHLQHQRKGILYYFLSTLVLALMLFSYIFGTTIINVMDVTGWTFFTLSCLSHAAILLLPALLGYALLARLRHPRLATSWFVALVALLMVVLMLNRQVYQLYRFHINGIILNMFFGSGASEIFNFDSAVLLKEGGILLLFVAAAVALWRLVPTLVRRVNRRQLWSGAGLLLLATLVANALYVYGSFFQQPAVTKSKTLIPYYFPLSATRALESMGFKQPITPTADARSSSDFCYPLHPLKVQNAQRPNIVFLFIDSWNKRTLTPETMPHVYRLATESQWYDNHFSCSNGTRTSIFGLFFSVPGHYWESFVPSHVSPVFIDELLAEGYQLRIHGSATLVDPPFANAIFQRVPHLQISTPGATTYDRDRRITTDFIRELPTLKRQAPFFAFLFYDLAHSFEYPKKLPKKFTPSWDYADYTRLSNDTDPTPFFNLYRNCCWQIDQMIGEVIAQLKQEGLYDNTIIVVSGDHAQEFNENKKNFWGHNGNFSPWQIGVPLLYKAPNTKPQKLHYRTTHYDIIPTLMHNALGVTNPIGDYSVGHLLTDRQPRRWHMVGSDLNYGFIIGGDTIITKQPDGTMDVTDSHLNPIPNFHINPRQFNEAIQRANRFFKK</sequence>
<keyword evidence="1" id="KW-0812">Transmembrane</keyword>
<dbReference type="PIRSF" id="PIRSF004950">
    <property type="entry name" value="Mmb_sulf_HI0842"/>
    <property type="match status" value="1"/>
</dbReference>
<dbReference type="PATRIC" id="fig|702438.4.peg.1407"/>
<evidence type="ECO:0000256" key="1">
    <source>
        <dbReference type="SAM" id="Phobius"/>
    </source>
</evidence>
<evidence type="ECO:0000259" key="2">
    <source>
        <dbReference type="Pfam" id="PF00884"/>
    </source>
</evidence>
<feature type="transmembrane region" description="Helical" evidence="1">
    <location>
        <begin position="79"/>
        <end position="97"/>
    </location>
</feature>
<feature type="transmembrane region" description="Helical" evidence="1">
    <location>
        <begin position="166"/>
        <end position="187"/>
    </location>
</feature>
<feature type="transmembrane region" description="Helical" evidence="1">
    <location>
        <begin position="14"/>
        <end position="34"/>
    </location>
</feature>
<dbReference type="InterPro" id="IPR012159">
    <property type="entry name" value="YejM-like"/>
</dbReference>
<dbReference type="InterPro" id="IPR024588">
    <property type="entry name" value="YejM_N"/>
</dbReference>
<keyword evidence="5" id="KW-1185">Reference proteome</keyword>
<gene>
    <name evidence="4" type="ORF">HMPREF9431_01363</name>
</gene>
<dbReference type="GeneID" id="95425996"/>
<dbReference type="EMBL" id="ADGI01000046">
    <property type="protein sequence ID" value="EGV31195.1"/>
    <property type="molecule type" value="Genomic_DNA"/>
</dbReference>
<accession>G1WC12</accession>
<dbReference type="HOGENOM" id="CLU_030247_1_0_10"/>